<evidence type="ECO:0000313" key="5">
    <source>
        <dbReference type="Proteomes" id="UP000075517"/>
    </source>
</evidence>
<comment type="caution">
    <text evidence="2">The sequence shown here is derived from an EMBL/GenBank/DDBJ whole genome shotgun (WGS) entry which is preliminary data.</text>
</comment>
<dbReference type="Proteomes" id="UP000773850">
    <property type="component" value="Unassembled WGS sequence"/>
</dbReference>
<name>A0A150M7U8_GEOSE</name>
<dbReference type="AlphaFoldDB" id="A0A150M7U8"/>
<protein>
    <submittedName>
        <fullName evidence="2">Uncharacterized protein</fullName>
    </submittedName>
</protein>
<evidence type="ECO:0000313" key="3">
    <source>
        <dbReference type="EMBL" id="KYD33215.1"/>
    </source>
</evidence>
<evidence type="ECO:0000313" key="2">
    <source>
        <dbReference type="EMBL" id="KYD20425.1"/>
    </source>
</evidence>
<dbReference type="EMBL" id="LUCS01000009">
    <property type="protein sequence ID" value="KAF6512291.1"/>
    <property type="molecule type" value="Genomic_DNA"/>
</dbReference>
<dbReference type="Proteomes" id="UP000075517">
    <property type="component" value="Unassembled WGS sequence"/>
</dbReference>
<keyword evidence="6" id="KW-1185">Reference proteome</keyword>
<dbReference type="EMBL" id="LQYY01000091">
    <property type="protein sequence ID" value="KYD33215.1"/>
    <property type="molecule type" value="Genomic_DNA"/>
</dbReference>
<sequence>MFAFLHYSQEHLFVSIKNSNLCLFFRLPHGIMKANDVAKGVKQ</sequence>
<accession>A0A150M7U8</accession>
<gene>
    <name evidence="2" type="ORF">B4109_1131</name>
    <name evidence="3" type="ORF">B4114_0825</name>
    <name evidence="1" type="ORF">GS8_590</name>
</gene>
<dbReference type="EMBL" id="LQYV01000152">
    <property type="protein sequence ID" value="KYD20425.1"/>
    <property type="molecule type" value="Genomic_DNA"/>
</dbReference>
<dbReference type="PATRIC" id="fig|1422.17.peg.531"/>
<evidence type="ECO:0000313" key="1">
    <source>
        <dbReference type="EMBL" id="KAF6512291.1"/>
    </source>
</evidence>
<evidence type="ECO:0000313" key="4">
    <source>
        <dbReference type="Proteomes" id="UP000075424"/>
    </source>
</evidence>
<organism evidence="2 4">
    <name type="scientific">Geobacillus stearothermophilus</name>
    <name type="common">Bacillus stearothermophilus</name>
    <dbReference type="NCBI Taxonomy" id="1422"/>
    <lineage>
        <taxon>Bacteria</taxon>
        <taxon>Bacillati</taxon>
        <taxon>Bacillota</taxon>
        <taxon>Bacilli</taxon>
        <taxon>Bacillales</taxon>
        <taxon>Anoxybacillaceae</taxon>
        <taxon>Geobacillus</taxon>
    </lineage>
</organism>
<proteinExistence type="predicted"/>
<evidence type="ECO:0000313" key="6">
    <source>
        <dbReference type="Proteomes" id="UP000773850"/>
    </source>
</evidence>
<reference evidence="1 6" key="2">
    <citation type="submission" date="2016-03" db="EMBL/GenBank/DDBJ databases">
        <title>Spore heat resistance.</title>
        <authorList>
            <person name="Boekhorst J."/>
            <person name="Berendsen E.M."/>
            <person name="Wells-Bennik M.H."/>
            <person name="Kuipers O.P."/>
        </authorList>
    </citation>
    <scope>NUCLEOTIDE SEQUENCE [LARGE SCALE GENOMIC DNA]</scope>
    <source>
        <strain evidence="1 6">GS8</strain>
    </source>
</reference>
<reference evidence="4 5" key="1">
    <citation type="submission" date="2016-01" db="EMBL/GenBank/DDBJ databases">
        <title>Draft Genome Sequences of Seven Thermophilic Sporeformers Isolated from Foods.</title>
        <authorList>
            <person name="Berendsen E.M."/>
            <person name="Wells-Bennik M.H."/>
            <person name="Krawcyk A.O."/>
            <person name="De Jong A."/>
            <person name="Holsappel S."/>
            <person name="Eijlander R.T."/>
            <person name="Kuipers O.P."/>
        </authorList>
    </citation>
    <scope>NUCLEOTIDE SEQUENCE [LARGE SCALE GENOMIC DNA]</scope>
    <source>
        <strain evidence="2 4">B4109</strain>
        <strain evidence="3 5">B4114</strain>
    </source>
</reference>
<dbReference type="Proteomes" id="UP000075424">
    <property type="component" value="Unassembled WGS sequence"/>
</dbReference>